<feature type="compositionally biased region" description="Basic and acidic residues" evidence="2">
    <location>
        <begin position="88"/>
        <end position="97"/>
    </location>
</feature>
<proteinExistence type="predicted"/>
<dbReference type="InterPro" id="IPR013087">
    <property type="entry name" value="Znf_C2H2_type"/>
</dbReference>
<name>A0AAF0J715_9BASI</name>
<dbReference type="GO" id="GO:0008270">
    <property type="term" value="F:zinc ion binding"/>
    <property type="evidence" value="ECO:0007669"/>
    <property type="project" value="UniProtKB-KW"/>
</dbReference>
<dbReference type="PROSITE" id="PS50157">
    <property type="entry name" value="ZINC_FINGER_C2H2_2"/>
    <property type="match status" value="1"/>
</dbReference>
<dbReference type="Proteomes" id="UP001219933">
    <property type="component" value="Chromosome 3"/>
</dbReference>
<sequence>MVHADHGGSVACSHPASYGVSSYSTDRVSQGRVPSSFGDRVMLSGSRNNVRPIPSSSRARSSSNAYPPQFATSFGSAGESLNVPTYTHKPETPESQDKMGGVRLSVTMPMGSGMEGAAHHLAMQREMDDGLHRSTSAFDEDIKDGQSNQLLHKCESCAKVYRHPSCLVKHRWEHTMYWKEASKFLMSKHQQVQLLEAAAILVNFDKLMASKMRNQVPFSTEFASYGVSAPAHSMNAMPDSRQNASYRRPGGSSEIDEDEVTMGDESADLDGSPREDNYGYSTGGDMMAEMDMEAE</sequence>
<feature type="compositionally biased region" description="Polar residues" evidence="2">
    <location>
        <begin position="19"/>
        <end position="28"/>
    </location>
</feature>
<evidence type="ECO:0000313" key="5">
    <source>
        <dbReference type="Proteomes" id="UP001219933"/>
    </source>
</evidence>
<evidence type="ECO:0000259" key="3">
    <source>
        <dbReference type="PROSITE" id="PS50157"/>
    </source>
</evidence>
<feature type="domain" description="C2H2-type" evidence="3">
    <location>
        <begin position="152"/>
        <end position="175"/>
    </location>
</feature>
<feature type="compositionally biased region" description="Acidic residues" evidence="2">
    <location>
        <begin position="254"/>
        <end position="268"/>
    </location>
</feature>
<protein>
    <recommendedName>
        <fullName evidence="3">C2H2-type domain-containing protein</fullName>
    </recommendedName>
</protein>
<keyword evidence="1" id="KW-0862">Zinc</keyword>
<evidence type="ECO:0000256" key="1">
    <source>
        <dbReference type="PROSITE-ProRule" id="PRU00042"/>
    </source>
</evidence>
<evidence type="ECO:0000256" key="2">
    <source>
        <dbReference type="SAM" id="MobiDB-lite"/>
    </source>
</evidence>
<keyword evidence="5" id="KW-1185">Reference proteome</keyword>
<dbReference type="PROSITE" id="PS00028">
    <property type="entry name" value="ZINC_FINGER_C2H2_1"/>
    <property type="match status" value="1"/>
</dbReference>
<feature type="compositionally biased region" description="Polar residues" evidence="2">
    <location>
        <begin position="64"/>
        <end position="75"/>
    </location>
</feature>
<gene>
    <name evidence="4" type="ORF">MCUN1_002635</name>
</gene>
<organism evidence="4 5">
    <name type="scientific">Malassezia cuniculi</name>
    <dbReference type="NCBI Taxonomy" id="948313"/>
    <lineage>
        <taxon>Eukaryota</taxon>
        <taxon>Fungi</taxon>
        <taxon>Dikarya</taxon>
        <taxon>Basidiomycota</taxon>
        <taxon>Ustilaginomycotina</taxon>
        <taxon>Malasseziomycetes</taxon>
        <taxon>Malasseziales</taxon>
        <taxon>Malasseziaceae</taxon>
        <taxon>Malassezia</taxon>
    </lineage>
</organism>
<keyword evidence="1" id="KW-0479">Metal-binding</keyword>
<feature type="region of interest" description="Disordered" evidence="2">
    <location>
        <begin position="233"/>
        <end position="295"/>
    </location>
</feature>
<accession>A0AAF0J715</accession>
<dbReference type="AlphaFoldDB" id="A0AAF0J715"/>
<feature type="region of interest" description="Disordered" evidence="2">
    <location>
        <begin position="1"/>
        <end position="99"/>
    </location>
</feature>
<keyword evidence="1" id="KW-0863">Zinc-finger</keyword>
<reference evidence="4" key="1">
    <citation type="submission" date="2023-03" db="EMBL/GenBank/DDBJ databases">
        <title>Mating type loci evolution in Malassezia.</title>
        <authorList>
            <person name="Coelho M.A."/>
        </authorList>
    </citation>
    <scope>NUCLEOTIDE SEQUENCE</scope>
    <source>
        <strain evidence="4">CBS 11721</strain>
    </source>
</reference>
<dbReference type="EMBL" id="CP119879">
    <property type="protein sequence ID" value="WFD35773.1"/>
    <property type="molecule type" value="Genomic_DNA"/>
</dbReference>
<evidence type="ECO:0000313" key="4">
    <source>
        <dbReference type="EMBL" id="WFD35773.1"/>
    </source>
</evidence>